<evidence type="ECO:0000313" key="1">
    <source>
        <dbReference type="EMBL" id="PMD24676.1"/>
    </source>
</evidence>
<keyword evidence="2" id="KW-1185">Reference proteome</keyword>
<sequence length="212" mass="23197">MLVLHSLPLQRQAHQAQQAHQATEILTLLPTVQQDLLLLDLPVPHGPNLSSPASTAHGPVSAQGVKVRSIAASSSDSSHLEIPQLPATPIVQLESHLDHWAFCSPIVILSALRFGAFHSIKLLFNAKSGRLHRHAVNLSSDSKSIEAIRSTLDRPEDTPTFDPPSRVSTISYTASGLARKIQYRWAASKGNTALKLAKQRTLHRFHLLVNHI</sequence>
<accession>A0A2J6QEJ6</accession>
<dbReference type="EMBL" id="KZ613472">
    <property type="protein sequence ID" value="PMD24676.1"/>
    <property type="molecule type" value="Genomic_DNA"/>
</dbReference>
<gene>
    <name evidence="1" type="ORF">NA56DRAFT_700326</name>
</gene>
<evidence type="ECO:0000313" key="2">
    <source>
        <dbReference type="Proteomes" id="UP000235672"/>
    </source>
</evidence>
<dbReference type="Proteomes" id="UP000235672">
    <property type="component" value="Unassembled WGS sequence"/>
</dbReference>
<dbReference type="AlphaFoldDB" id="A0A2J6QEJ6"/>
<proteinExistence type="predicted"/>
<protein>
    <submittedName>
        <fullName evidence="1">Uncharacterized protein</fullName>
    </submittedName>
</protein>
<organism evidence="1 2">
    <name type="scientific">Hyaloscypha hepaticicola</name>
    <dbReference type="NCBI Taxonomy" id="2082293"/>
    <lineage>
        <taxon>Eukaryota</taxon>
        <taxon>Fungi</taxon>
        <taxon>Dikarya</taxon>
        <taxon>Ascomycota</taxon>
        <taxon>Pezizomycotina</taxon>
        <taxon>Leotiomycetes</taxon>
        <taxon>Helotiales</taxon>
        <taxon>Hyaloscyphaceae</taxon>
        <taxon>Hyaloscypha</taxon>
    </lineage>
</organism>
<reference evidence="1 2" key="1">
    <citation type="submission" date="2016-05" db="EMBL/GenBank/DDBJ databases">
        <title>A degradative enzymes factory behind the ericoid mycorrhizal symbiosis.</title>
        <authorList>
            <consortium name="DOE Joint Genome Institute"/>
            <person name="Martino E."/>
            <person name="Morin E."/>
            <person name="Grelet G."/>
            <person name="Kuo A."/>
            <person name="Kohler A."/>
            <person name="Daghino S."/>
            <person name="Barry K."/>
            <person name="Choi C."/>
            <person name="Cichocki N."/>
            <person name="Clum A."/>
            <person name="Copeland A."/>
            <person name="Hainaut M."/>
            <person name="Haridas S."/>
            <person name="Labutti K."/>
            <person name="Lindquist E."/>
            <person name="Lipzen A."/>
            <person name="Khouja H.-R."/>
            <person name="Murat C."/>
            <person name="Ohm R."/>
            <person name="Olson A."/>
            <person name="Spatafora J."/>
            <person name="Veneault-Fourrey C."/>
            <person name="Henrissat B."/>
            <person name="Grigoriev I."/>
            <person name="Martin F."/>
            <person name="Perotto S."/>
        </authorList>
    </citation>
    <scope>NUCLEOTIDE SEQUENCE [LARGE SCALE GENOMIC DNA]</scope>
    <source>
        <strain evidence="1 2">UAMH 7357</strain>
    </source>
</reference>
<name>A0A2J6QEJ6_9HELO</name>